<name>A0ABQ6MDE6_9STRA</name>
<comment type="caution">
    <text evidence="1">The sequence shown here is derived from an EMBL/GenBank/DDBJ whole genome shotgun (WGS) entry which is preliminary data.</text>
</comment>
<proteinExistence type="predicted"/>
<dbReference type="InterPro" id="IPR032675">
    <property type="entry name" value="LRR_dom_sf"/>
</dbReference>
<accession>A0ABQ6MDE6</accession>
<keyword evidence="2" id="KW-1185">Reference proteome</keyword>
<evidence type="ECO:0000313" key="1">
    <source>
        <dbReference type="EMBL" id="GMI24245.1"/>
    </source>
</evidence>
<organism evidence="1 2">
    <name type="scientific">Tetraparma gracilis</name>
    <dbReference type="NCBI Taxonomy" id="2962635"/>
    <lineage>
        <taxon>Eukaryota</taxon>
        <taxon>Sar</taxon>
        <taxon>Stramenopiles</taxon>
        <taxon>Ochrophyta</taxon>
        <taxon>Bolidophyceae</taxon>
        <taxon>Parmales</taxon>
        <taxon>Triparmaceae</taxon>
        <taxon>Tetraparma</taxon>
    </lineage>
</organism>
<dbReference type="EMBL" id="BRYB01001374">
    <property type="protein sequence ID" value="GMI24245.1"/>
    <property type="molecule type" value="Genomic_DNA"/>
</dbReference>
<gene>
    <name evidence="1" type="ORF">TeGR_g10603</name>
</gene>
<dbReference type="Proteomes" id="UP001165060">
    <property type="component" value="Unassembled WGS sequence"/>
</dbReference>
<dbReference type="Gene3D" id="3.80.10.10">
    <property type="entry name" value="Ribonuclease Inhibitor"/>
    <property type="match status" value="1"/>
</dbReference>
<sequence>MEPGAADLSHAQRREQAELAHVARFGEPLPAPPSVVHDGTQDQYYSFAQMCRAGSFTMAPGVAFVGACAFYFSSVSSLLPLQGSAVVEIRDDAFGGTDLLSLEGLPPTLRSVGLQAFARTPLRDLRHLPYSAQVDATAFRQCPALEAMAAALGFGSVQEWVADRSRVPARRRAIYGCVKRARKERDAGVRRSGRGGRGLLVAIAGLPDDMVREIVGFAHGDHHF</sequence>
<reference evidence="1 2" key="1">
    <citation type="journal article" date="2023" name="Commun. Biol.">
        <title>Genome analysis of Parmales, the sister group of diatoms, reveals the evolutionary specialization of diatoms from phago-mixotrophs to photoautotrophs.</title>
        <authorList>
            <person name="Ban H."/>
            <person name="Sato S."/>
            <person name="Yoshikawa S."/>
            <person name="Yamada K."/>
            <person name="Nakamura Y."/>
            <person name="Ichinomiya M."/>
            <person name="Sato N."/>
            <person name="Blanc-Mathieu R."/>
            <person name="Endo H."/>
            <person name="Kuwata A."/>
            <person name="Ogata H."/>
        </authorList>
    </citation>
    <scope>NUCLEOTIDE SEQUENCE [LARGE SCALE GENOMIC DNA]</scope>
</reference>
<protein>
    <submittedName>
        <fullName evidence="1">Uncharacterized protein</fullName>
    </submittedName>
</protein>
<evidence type="ECO:0000313" key="2">
    <source>
        <dbReference type="Proteomes" id="UP001165060"/>
    </source>
</evidence>